<dbReference type="InterPro" id="IPR032599">
    <property type="entry name" value="YcdB/YcdC_rep_domain"/>
</dbReference>
<dbReference type="EMBL" id="WUBI01000001">
    <property type="protein sequence ID" value="MWV42433.1"/>
    <property type="molecule type" value="Genomic_DNA"/>
</dbReference>
<proteinExistence type="predicted"/>
<reference evidence="2 3" key="1">
    <citation type="submission" date="2019-12" db="EMBL/GenBank/DDBJ databases">
        <title>Paenibacillus sp. nov., an endophytic bacterium isolated from the stem of Dendrobium.</title>
        <authorList>
            <person name="Zhao R."/>
        </authorList>
    </citation>
    <scope>NUCLEOTIDE SEQUENCE [LARGE SCALE GENOMIC DNA]</scope>
    <source>
        <strain evidence="2 3">HJL G12</strain>
    </source>
</reference>
<dbReference type="AlphaFoldDB" id="A0A7X3IF38"/>
<feature type="domain" description="SLH" evidence="1">
    <location>
        <begin position="736"/>
        <end position="798"/>
    </location>
</feature>
<sequence>MNESKLTGGQAYRVKSAKKMIKTVLAGTLGLSILQIPVWAAAESGSLVATAPTVQVGGSSADKGHASEDKAKITKEQAAEKMLALFPVLKDAKLEETSYSESENMTGHQSIWTLNWTFTKGNSSYSINTGVDAITGDVLSYNQPFYLTGDDNAYYPPEISKDQAEAIGKDFIAKAASSVSVGDLVSVETSYNSGKTLFGPVMYNFSYNVKVNGIPSDGENLNIDVDGKGRIINYNRMTFGKKYPSGKPGISSSQAVDAYKKDLSLTLAYVSFNDQMYPSKSKKDWRLEYIPSPYLSSVDANTGKRLTSGSDTENTVPKVLEYAAFPTSTSKSFIPHAGKTLSSKETVELYAQIAPSSKDYSLSSFLSGYWNTEGNQVWNLNWNKRNSVGYGGESINMVVEADTGQLINYNINSYPMVMNSIDGAKSNDDNSAKNKSALITETQARDKAIALVNSYYPEAAKNLKISNESGAQKSEGKTLYRYVFQQFHKDVPVYNNQVTVVLEGDGKLRSYSAGLPLPLEDETALDALSVKIKSADATKTYQDSLGAELRYTSDGGYFTESKYLEPTVTLSYIPTFKGDRGLPFLNAVTGKAEAYGMWNTTEKGNKGDLPADAASHQASKDLATLLEYNVLSPGSDGLLHPDAELAYGDLLVMIAKATYPNHMYYDNGRLGKQYKDVLADSPYAEAVQMFTDRGWLQSSPYDLLHPEQALSREKLAETIVKVLHYDRLAKYYDADPKVMSLSDAASIQNKGAVELVIRLGLMTADGGKFEPAKTVTKAEAAQILVRLAHIQGKVDTPISG</sequence>
<organism evidence="2 3">
    <name type="scientific">Paenibacillus dendrobii</name>
    <dbReference type="NCBI Taxonomy" id="2691084"/>
    <lineage>
        <taxon>Bacteria</taxon>
        <taxon>Bacillati</taxon>
        <taxon>Bacillota</taxon>
        <taxon>Bacilli</taxon>
        <taxon>Bacillales</taxon>
        <taxon>Paenibacillaceae</taxon>
        <taxon>Paenibacillus</taxon>
    </lineage>
</organism>
<dbReference type="RefSeq" id="WP_160496034.1">
    <property type="nucleotide sequence ID" value="NZ_WUBI01000001.1"/>
</dbReference>
<evidence type="ECO:0000313" key="2">
    <source>
        <dbReference type="EMBL" id="MWV42433.1"/>
    </source>
</evidence>
<accession>A0A7X3IF38</accession>
<dbReference type="InterPro" id="IPR001119">
    <property type="entry name" value="SLH_dom"/>
</dbReference>
<evidence type="ECO:0000259" key="1">
    <source>
        <dbReference type="PROSITE" id="PS51272"/>
    </source>
</evidence>
<evidence type="ECO:0000313" key="3">
    <source>
        <dbReference type="Proteomes" id="UP000460318"/>
    </source>
</evidence>
<dbReference type="Proteomes" id="UP000460318">
    <property type="component" value="Unassembled WGS sequence"/>
</dbReference>
<protein>
    <recommendedName>
        <fullName evidence="1">SLH domain-containing protein</fullName>
    </recommendedName>
</protein>
<dbReference type="PROSITE" id="PS51272">
    <property type="entry name" value="SLH"/>
    <property type="match status" value="1"/>
</dbReference>
<name>A0A7X3IF38_9BACL</name>
<dbReference type="Pfam" id="PF00395">
    <property type="entry name" value="SLH"/>
    <property type="match status" value="1"/>
</dbReference>
<gene>
    <name evidence="2" type="ORF">GRF59_02205</name>
</gene>
<dbReference type="Pfam" id="PF16244">
    <property type="entry name" value="DUF4901"/>
    <property type="match status" value="2"/>
</dbReference>
<keyword evidence="3" id="KW-1185">Reference proteome</keyword>
<comment type="caution">
    <text evidence="2">The sequence shown here is derived from an EMBL/GenBank/DDBJ whole genome shotgun (WGS) entry which is preliminary data.</text>
</comment>